<feature type="compositionally biased region" description="Polar residues" evidence="3">
    <location>
        <begin position="720"/>
        <end position="743"/>
    </location>
</feature>
<dbReference type="GO" id="GO:0005739">
    <property type="term" value="C:mitochondrion"/>
    <property type="evidence" value="ECO:0007669"/>
    <property type="project" value="TreeGrafter"/>
</dbReference>
<keyword evidence="1" id="KW-0880">Kelch repeat</keyword>
<keyword evidence="5" id="KW-1185">Reference proteome</keyword>
<feature type="region of interest" description="Disordered" evidence="3">
    <location>
        <begin position="548"/>
        <end position="579"/>
    </location>
</feature>
<dbReference type="OrthoDB" id="10001928at2759"/>
<dbReference type="AlphaFoldDB" id="A0A0U1M3X6"/>
<feature type="compositionally biased region" description="Polar residues" evidence="3">
    <location>
        <begin position="782"/>
        <end position="799"/>
    </location>
</feature>
<evidence type="ECO:0000313" key="5">
    <source>
        <dbReference type="Proteomes" id="UP000054383"/>
    </source>
</evidence>
<feature type="region of interest" description="Disordered" evidence="3">
    <location>
        <begin position="720"/>
        <end position="822"/>
    </location>
</feature>
<dbReference type="Gene3D" id="3.30.710.10">
    <property type="entry name" value="Potassium Channel Kv1.1, Chain A"/>
    <property type="match status" value="1"/>
</dbReference>
<dbReference type="PANTHER" id="PTHR43503:SF2">
    <property type="entry name" value="NEGATIVE REGULATOR OF SPORULATION MDS3-RELATED"/>
    <property type="match status" value="1"/>
</dbReference>
<sequence length="870" mass="92837">MSRSQSSLSLSQFDGVREDVATTSASPAPPAANSISGPINMSGLVFNVRRTTGREPRALVGATTTILGDKLYVFGGRVLSRSNPQLTSDLYELDLIRRHWTKVEASGDIPPPRYFHSMCAAGDTKLVCFGGMSPATGSETAQGNNSQNGQQDSQAEVKVMSDIHVYDVPSRAWTRVTPKDSPQGRYAHCATILPSSTCFTSANAPLSAIHRNPSSTNPHQGTLGPEIDGFGGAEMVIVGGQDSSNHYIEQISVFNLRSLKWTSTSPLDRSCGAYRSVVAPLANMNVSDLGIAAENAEEAGQPIENPETGCPMLIYSNYNFLDVKLELQVRLPGGHLVEKPMLGEASPPGLRFPNGGIINNHFVVSGTYLTSSKQEYSLWALDLKSLTWSRIDAGGTVFSSGSWNRGILWERRNTFVILGNRKRSLVDDYNHRRINFSHLCMVELEAFGLYNNTCRTAPTSGYVSVSAPSVPASLQPKLAQLTSGGRPYSAASDQLGKVASAMREMADMDLQALGGERIPVNSRILARRWGPFFIQLLRESSDVGVSDSATLRGAGGGTGPSRNSSVTITPSLDSSNSSYSNASTLVSGSSLPSANSRLLSNLEVPSAHSVAPTTRPRVLYLPHTLPTVRLLVYYLYTSSLPPAHSPLCTPHILCSVLQIARPYQIDGLLEASIERLHEVLDRSNAAAVFNAAAMAAGGGRGTGFASGIGGTLEMLNGVQGSSESLASGHSVSNGPQSSLASDSSDTELGRHSRVGSTSKHPPLRINTSMSRSRNGDYDDSFSESGTSASTNTSFSQTDSDTMEDGRPRSRRRRDTDADRQIWTGDVSSVIGLQKRGLRGLMEGRRMRERSGGKSGVPAAPASAASGEAQQ</sequence>
<evidence type="ECO:0000256" key="3">
    <source>
        <dbReference type="SAM" id="MobiDB-lite"/>
    </source>
</evidence>
<evidence type="ECO:0000256" key="2">
    <source>
        <dbReference type="ARBA" id="ARBA00022737"/>
    </source>
</evidence>
<feature type="compositionally biased region" description="Polar residues" evidence="3">
    <location>
        <begin position="754"/>
        <end position="772"/>
    </location>
</feature>
<dbReference type="STRING" id="28573.A0A0U1M3X6"/>
<feature type="region of interest" description="Disordered" evidence="3">
    <location>
        <begin position="837"/>
        <end position="870"/>
    </location>
</feature>
<dbReference type="Gene3D" id="2.120.10.80">
    <property type="entry name" value="Kelch-type beta propeller"/>
    <property type="match status" value="1"/>
</dbReference>
<dbReference type="OMA" id="CPMLIYS"/>
<accession>A0A0U1M3X6</accession>
<reference evidence="4 5" key="1">
    <citation type="submission" date="2015-04" db="EMBL/GenBank/DDBJ databases">
        <authorList>
            <person name="Syromyatnikov M.Y."/>
            <person name="Popov V.N."/>
        </authorList>
    </citation>
    <scope>NUCLEOTIDE SEQUENCE [LARGE SCALE GENOMIC DNA]</scope>
    <source>
        <strain evidence="4">WF-38-12</strain>
    </source>
</reference>
<gene>
    <name evidence="4" type="ORF">PISL3812_07133</name>
</gene>
<organism evidence="4 5">
    <name type="scientific">Talaromyces islandicus</name>
    <name type="common">Penicillium islandicum</name>
    <dbReference type="NCBI Taxonomy" id="28573"/>
    <lineage>
        <taxon>Eukaryota</taxon>
        <taxon>Fungi</taxon>
        <taxon>Dikarya</taxon>
        <taxon>Ascomycota</taxon>
        <taxon>Pezizomycotina</taxon>
        <taxon>Eurotiomycetes</taxon>
        <taxon>Eurotiomycetidae</taxon>
        <taxon>Eurotiales</taxon>
        <taxon>Trichocomaceae</taxon>
        <taxon>Talaromyces</taxon>
        <taxon>Talaromyces sect. Islandici</taxon>
    </lineage>
</organism>
<feature type="compositionally biased region" description="Basic and acidic residues" evidence="3">
    <location>
        <begin position="803"/>
        <end position="819"/>
    </location>
</feature>
<evidence type="ECO:0000256" key="1">
    <source>
        <dbReference type="ARBA" id="ARBA00022441"/>
    </source>
</evidence>
<evidence type="ECO:0000313" key="4">
    <source>
        <dbReference type="EMBL" id="CRG90092.1"/>
    </source>
</evidence>
<dbReference type="Pfam" id="PF24681">
    <property type="entry name" value="Kelch_KLHDC2_KLHL20_DRC7"/>
    <property type="match status" value="1"/>
</dbReference>
<dbReference type="InterPro" id="IPR015915">
    <property type="entry name" value="Kelch-typ_b-propeller"/>
</dbReference>
<feature type="compositionally biased region" description="Basic and acidic residues" evidence="3">
    <location>
        <begin position="841"/>
        <end position="851"/>
    </location>
</feature>
<evidence type="ECO:0008006" key="6">
    <source>
        <dbReference type="Google" id="ProtNLM"/>
    </source>
</evidence>
<dbReference type="InterPro" id="IPR011333">
    <property type="entry name" value="SKP1/BTB/POZ_sf"/>
</dbReference>
<dbReference type="SUPFAM" id="SSF117281">
    <property type="entry name" value="Kelch motif"/>
    <property type="match status" value="1"/>
</dbReference>
<proteinExistence type="predicted"/>
<dbReference type="GO" id="GO:0045454">
    <property type="term" value="P:cell redox homeostasis"/>
    <property type="evidence" value="ECO:0007669"/>
    <property type="project" value="TreeGrafter"/>
</dbReference>
<dbReference type="EMBL" id="CVMT01000007">
    <property type="protein sequence ID" value="CRG90092.1"/>
    <property type="molecule type" value="Genomic_DNA"/>
</dbReference>
<dbReference type="GO" id="GO:0005829">
    <property type="term" value="C:cytosol"/>
    <property type="evidence" value="ECO:0007669"/>
    <property type="project" value="TreeGrafter"/>
</dbReference>
<feature type="compositionally biased region" description="Low complexity" evidence="3">
    <location>
        <begin position="855"/>
        <end position="870"/>
    </location>
</feature>
<protein>
    <recommendedName>
        <fullName evidence="6">Protein ral2</fullName>
    </recommendedName>
</protein>
<dbReference type="Proteomes" id="UP000054383">
    <property type="component" value="Unassembled WGS sequence"/>
</dbReference>
<dbReference type="PANTHER" id="PTHR43503">
    <property type="entry name" value="MCG48959-RELATED"/>
    <property type="match status" value="1"/>
</dbReference>
<feature type="compositionally biased region" description="Polar residues" evidence="3">
    <location>
        <begin position="560"/>
        <end position="570"/>
    </location>
</feature>
<name>A0A0U1M3X6_TALIS</name>
<keyword evidence="2" id="KW-0677">Repeat</keyword>